<dbReference type="PANTHER" id="PTHR31570">
    <property type="entry name" value="HAUS AUGMIN-LIKE COMPLEX SUBUNIT 1"/>
    <property type="match status" value="1"/>
</dbReference>
<organism evidence="11 12">
    <name type="scientific">Somion occarium</name>
    <dbReference type="NCBI Taxonomy" id="3059160"/>
    <lineage>
        <taxon>Eukaryota</taxon>
        <taxon>Fungi</taxon>
        <taxon>Dikarya</taxon>
        <taxon>Basidiomycota</taxon>
        <taxon>Agaricomycotina</taxon>
        <taxon>Agaricomycetes</taxon>
        <taxon>Polyporales</taxon>
        <taxon>Cerrenaceae</taxon>
        <taxon>Somion</taxon>
    </lineage>
</organism>
<keyword evidence="7 10" id="KW-0175">Coiled coil</keyword>
<dbReference type="PANTHER" id="PTHR31570:SF1">
    <property type="entry name" value="HAUS AUGMIN-LIKE COMPLEX SUBUNIT 1"/>
    <property type="match status" value="1"/>
</dbReference>
<evidence type="ECO:0000256" key="10">
    <source>
        <dbReference type="SAM" id="Coils"/>
    </source>
</evidence>
<dbReference type="InterPro" id="IPR026243">
    <property type="entry name" value="HAUS1"/>
</dbReference>
<evidence type="ECO:0000256" key="4">
    <source>
        <dbReference type="ARBA" id="ARBA00022618"/>
    </source>
</evidence>
<protein>
    <submittedName>
        <fullName evidence="11">Uncharacterized protein</fullName>
    </submittedName>
</protein>
<evidence type="ECO:0000256" key="3">
    <source>
        <dbReference type="ARBA" id="ARBA00022490"/>
    </source>
</evidence>
<comment type="similarity">
    <text evidence="2">Belongs to the HAUS1 family.</text>
</comment>
<reference evidence="12" key="1">
    <citation type="submission" date="2024-04" db="EMBL/GenBank/DDBJ databases">
        <authorList>
            <person name="Shaw F."/>
            <person name="Minotto A."/>
        </authorList>
    </citation>
    <scope>NUCLEOTIDE SEQUENCE [LARGE SCALE GENOMIC DNA]</scope>
</reference>
<evidence type="ECO:0000256" key="5">
    <source>
        <dbReference type="ARBA" id="ARBA00022701"/>
    </source>
</evidence>
<dbReference type="Pfam" id="PF25762">
    <property type="entry name" value="HAUS1"/>
    <property type="match status" value="1"/>
</dbReference>
<keyword evidence="8" id="KW-0206">Cytoskeleton</keyword>
<dbReference type="EMBL" id="OZ037944">
    <property type="protein sequence ID" value="CAL1696754.1"/>
    <property type="molecule type" value="Genomic_DNA"/>
</dbReference>
<keyword evidence="3" id="KW-0963">Cytoplasm</keyword>
<evidence type="ECO:0000256" key="8">
    <source>
        <dbReference type="ARBA" id="ARBA00023212"/>
    </source>
</evidence>
<keyword evidence="6" id="KW-0498">Mitosis</keyword>
<evidence type="ECO:0000313" key="11">
    <source>
        <dbReference type="EMBL" id="CAL1696754.1"/>
    </source>
</evidence>
<keyword evidence="5" id="KW-0493">Microtubule</keyword>
<sequence>MLSAPSHKVGINDQRYRNIQALELDGAAEEYLSALTSIADVLGLEELSYASCYAAVSRLSQEELSLRRSILRLEGAEEELNDHLAHTKYEEALIRKWKDELNDADSSQSTAALERKKATLAAKAREYQKTLETVTTELPETSISLSELSEMREGIKKKEQILKEKRAKVQAYQGLPPNLDLARLELQKARQERMQLTQLRERLLSSMGYASRVFHYSTEGGDTNSTCTCDERRHLVLLQTHKKTEPMWRDG</sequence>
<evidence type="ECO:0000256" key="1">
    <source>
        <dbReference type="ARBA" id="ARBA00004186"/>
    </source>
</evidence>
<comment type="subcellular location">
    <subcellularLocation>
        <location evidence="1">Cytoplasm</location>
        <location evidence="1">Cytoskeleton</location>
        <location evidence="1">Spindle</location>
    </subcellularLocation>
</comment>
<evidence type="ECO:0000256" key="7">
    <source>
        <dbReference type="ARBA" id="ARBA00023054"/>
    </source>
</evidence>
<evidence type="ECO:0000256" key="6">
    <source>
        <dbReference type="ARBA" id="ARBA00022776"/>
    </source>
</evidence>
<evidence type="ECO:0000256" key="2">
    <source>
        <dbReference type="ARBA" id="ARBA00005479"/>
    </source>
</evidence>
<accession>A0ABP1CPR1</accession>
<gene>
    <name evidence="11" type="ORF">GFSPODELE1_LOCUS1326</name>
</gene>
<evidence type="ECO:0000313" key="12">
    <source>
        <dbReference type="Proteomes" id="UP001497453"/>
    </source>
</evidence>
<proteinExistence type="inferred from homology"/>
<feature type="coiled-coil region" evidence="10">
    <location>
        <begin position="110"/>
        <end position="206"/>
    </location>
</feature>
<name>A0ABP1CPR1_9APHY</name>
<keyword evidence="4" id="KW-0132">Cell division</keyword>
<dbReference type="Proteomes" id="UP001497453">
    <property type="component" value="Chromosome 1"/>
</dbReference>
<keyword evidence="9" id="KW-0131">Cell cycle</keyword>
<evidence type="ECO:0000256" key="9">
    <source>
        <dbReference type="ARBA" id="ARBA00023306"/>
    </source>
</evidence>
<keyword evidence="12" id="KW-1185">Reference proteome</keyword>